<feature type="domain" description="Gfo/Idh/MocA-like oxidoreductase N-terminal" evidence="1">
    <location>
        <begin position="8"/>
        <end position="112"/>
    </location>
</feature>
<evidence type="ECO:0000313" key="3">
    <source>
        <dbReference type="Proteomes" id="UP000323257"/>
    </source>
</evidence>
<dbReference type="Proteomes" id="UP000323257">
    <property type="component" value="Unassembled WGS sequence"/>
</dbReference>
<dbReference type="InterPro" id="IPR051450">
    <property type="entry name" value="Gfo/Idh/MocA_Oxidoreductases"/>
</dbReference>
<dbReference type="PANTHER" id="PTHR43377">
    <property type="entry name" value="BILIVERDIN REDUCTASE A"/>
    <property type="match status" value="1"/>
</dbReference>
<organism evidence="2 3">
    <name type="scientific">Paenibacillus methanolicus</name>
    <dbReference type="NCBI Taxonomy" id="582686"/>
    <lineage>
        <taxon>Bacteria</taxon>
        <taxon>Bacillati</taxon>
        <taxon>Bacillota</taxon>
        <taxon>Bacilli</taxon>
        <taxon>Bacillales</taxon>
        <taxon>Paenibacillaceae</taxon>
        <taxon>Paenibacillus</taxon>
    </lineage>
</organism>
<keyword evidence="3" id="KW-1185">Reference proteome</keyword>
<gene>
    <name evidence="2" type="ORF">BCM02_104198</name>
</gene>
<dbReference type="AlphaFoldDB" id="A0A5S5CB05"/>
<dbReference type="GO" id="GO:0000166">
    <property type="term" value="F:nucleotide binding"/>
    <property type="evidence" value="ECO:0007669"/>
    <property type="project" value="InterPro"/>
</dbReference>
<reference evidence="2 3" key="1">
    <citation type="submission" date="2019-07" db="EMBL/GenBank/DDBJ databases">
        <title>Genomic Encyclopedia of Type Strains, Phase III (KMG-III): the genomes of soil and plant-associated and newly described type strains.</title>
        <authorList>
            <person name="Whitman W."/>
        </authorList>
    </citation>
    <scope>NUCLEOTIDE SEQUENCE [LARGE SCALE GENOMIC DNA]</scope>
    <source>
        <strain evidence="2 3">BL24</strain>
    </source>
</reference>
<comment type="caution">
    <text evidence="2">The sequence shown here is derived from an EMBL/GenBank/DDBJ whole genome shotgun (WGS) entry which is preliminary data.</text>
</comment>
<name>A0A5S5CB05_9BACL</name>
<dbReference type="Pfam" id="PF01408">
    <property type="entry name" value="GFO_IDH_MocA"/>
    <property type="match status" value="1"/>
</dbReference>
<proteinExistence type="predicted"/>
<dbReference type="InterPro" id="IPR036291">
    <property type="entry name" value="NAD(P)-bd_dom_sf"/>
</dbReference>
<dbReference type="Gene3D" id="3.40.50.720">
    <property type="entry name" value="NAD(P)-binding Rossmann-like Domain"/>
    <property type="match status" value="1"/>
</dbReference>
<accession>A0A5S5CB05</accession>
<evidence type="ECO:0000313" key="2">
    <source>
        <dbReference type="EMBL" id="TYP75520.1"/>
    </source>
</evidence>
<evidence type="ECO:0000259" key="1">
    <source>
        <dbReference type="Pfam" id="PF01408"/>
    </source>
</evidence>
<protein>
    <submittedName>
        <fullName evidence="2">Putative dehydrogenase</fullName>
    </submittedName>
</protein>
<dbReference type="InterPro" id="IPR000683">
    <property type="entry name" value="Gfo/Idh/MocA-like_OxRdtase_N"/>
</dbReference>
<dbReference type="Gene3D" id="3.30.360.10">
    <property type="entry name" value="Dihydrodipicolinate Reductase, domain 2"/>
    <property type="match status" value="1"/>
</dbReference>
<dbReference type="PANTHER" id="PTHR43377:SF1">
    <property type="entry name" value="BILIVERDIN REDUCTASE A"/>
    <property type="match status" value="1"/>
</dbReference>
<dbReference type="SUPFAM" id="SSF51735">
    <property type="entry name" value="NAD(P)-binding Rossmann-fold domains"/>
    <property type="match status" value="1"/>
</dbReference>
<dbReference type="EMBL" id="VNHS01000004">
    <property type="protein sequence ID" value="TYP75520.1"/>
    <property type="molecule type" value="Genomic_DNA"/>
</dbReference>
<sequence length="364" mass="40074">MRSMTEKIKFGIVGGGWRAEFYLRIAAAMPERFEITRMLVRSEEKGAALTARWGVPTVRNMEAFVRGRDYAFAVVSVSRSVCPDYIAALTEAGVPVLSETPPAEGLDELLALHARLGPDARVQVAEQYVFQPMHAARLAVVRSGKLGEVSHAQVSSAHAYHGISLIRQLLGIGFEDAVIRGERFSAPLIGGPGRGGAPESETVADSVQDLAIFRFDGGRAAVFDFAKEQYFSWIRSNRLLVRGERGEIKDDEVRYLADYRTPLRMALTRVDTGHGGNLEGYCHTGVTLGAEWVYRNPFAPGRLSDDEIAIATVLARMGEYAEGGPSFYSFAEAAQDHYLSLMMHRALETGETVRTEAMPWAIRE</sequence>